<dbReference type="InterPro" id="IPR031968">
    <property type="entry name" value="VASt"/>
</dbReference>
<dbReference type="InterPro" id="IPR051482">
    <property type="entry name" value="Cholesterol_transport"/>
</dbReference>
<dbReference type="GO" id="GO:0032366">
    <property type="term" value="P:intracellular sterol transport"/>
    <property type="evidence" value="ECO:0007669"/>
    <property type="project" value="TreeGrafter"/>
</dbReference>
<dbReference type="SMART" id="SM00233">
    <property type="entry name" value="PH"/>
    <property type="match status" value="1"/>
</dbReference>
<dbReference type="Gene3D" id="1.20.1270.60">
    <property type="entry name" value="Arfaptin homology (AH) domain/BAR domain"/>
    <property type="match status" value="1"/>
</dbReference>
<protein>
    <submittedName>
        <fullName evidence="8">SNF1-interacting protein</fullName>
    </submittedName>
</protein>
<dbReference type="Pfam" id="PF16746">
    <property type="entry name" value="BAR_3"/>
    <property type="match status" value="1"/>
</dbReference>
<feature type="domain" description="PH" evidence="6">
    <location>
        <begin position="283"/>
        <end position="378"/>
    </location>
</feature>
<dbReference type="InterPro" id="IPR011993">
    <property type="entry name" value="PH-like_dom_sf"/>
</dbReference>
<dbReference type="STRING" id="4846.A0A367KTH9"/>
<dbReference type="GO" id="GO:0140268">
    <property type="term" value="C:endoplasmic reticulum-plasma membrane contact site"/>
    <property type="evidence" value="ECO:0007669"/>
    <property type="project" value="TreeGrafter"/>
</dbReference>
<dbReference type="Pfam" id="PF00169">
    <property type="entry name" value="PH"/>
    <property type="match status" value="1"/>
</dbReference>
<feature type="domain" description="VASt" evidence="7">
    <location>
        <begin position="796"/>
        <end position="972"/>
    </location>
</feature>
<evidence type="ECO:0000313" key="8">
    <source>
        <dbReference type="EMBL" id="RCI05514.1"/>
    </source>
</evidence>
<accession>A0A367KTH9</accession>
<dbReference type="InterPro" id="IPR027267">
    <property type="entry name" value="AH/BAR_dom_sf"/>
</dbReference>
<organism evidence="8 9">
    <name type="scientific">Rhizopus stolonifer</name>
    <name type="common">Rhizopus nigricans</name>
    <dbReference type="NCBI Taxonomy" id="4846"/>
    <lineage>
        <taxon>Eukaryota</taxon>
        <taxon>Fungi</taxon>
        <taxon>Fungi incertae sedis</taxon>
        <taxon>Mucoromycota</taxon>
        <taxon>Mucoromycotina</taxon>
        <taxon>Mucoromycetes</taxon>
        <taxon>Mucorales</taxon>
        <taxon>Mucorineae</taxon>
        <taxon>Rhizopodaceae</taxon>
        <taxon>Rhizopus</taxon>
    </lineage>
</organism>
<dbReference type="GO" id="GO:0120015">
    <property type="term" value="F:sterol transfer activity"/>
    <property type="evidence" value="ECO:0007669"/>
    <property type="project" value="TreeGrafter"/>
</dbReference>
<dbReference type="OrthoDB" id="10070851at2759"/>
<keyword evidence="4" id="KW-0472">Membrane</keyword>
<dbReference type="SUPFAM" id="SSF50729">
    <property type="entry name" value="PH domain-like"/>
    <property type="match status" value="1"/>
</dbReference>
<feature type="region of interest" description="Disordered" evidence="5">
    <location>
        <begin position="1011"/>
        <end position="1045"/>
    </location>
</feature>
<keyword evidence="9" id="KW-1185">Reference proteome</keyword>
<dbReference type="PANTHER" id="PTHR23319">
    <property type="entry name" value="GRAM DOMAIN CONTAINING 1B, ISOFORM E"/>
    <property type="match status" value="1"/>
</dbReference>
<keyword evidence="3" id="KW-1133">Transmembrane helix</keyword>
<dbReference type="GO" id="GO:0005789">
    <property type="term" value="C:endoplasmic reticulum membrane"/>
    <property type="evidence" value="ECO:0007669"/>
    <property type="project" value="TreeGrafter"/>
</dbReference>
<gene>
    <name evidence="8" type="primary">SIP3_2</name>
    <name evidence="8" type="ORF">CU098_010298</name>
</gene>
<dbReference type="GO" id="GO:0005886">
    <property type="term" value="C:plasma membrane"/>
    <property type="evidence" value="ECO:0007669"/>
    <property type="project" value="TreeGrafter"/>
</dbReference>
<dbReference type="Proteomes" id="UP000253551">
    <property type="component" value="Unassembled WGS sequence"/>
</dbReference>
<feature type="compositionally biased region" description="Polar residues" evidence="5">
    <location>
        <begin position="1016"/>
        <end position="1045"/>
    </location>
</feature>
<evidence type="ECO:0000256" key="2">
    <source>
        <dbReference type="ARBA" id="ARBA00022692"/>
    </source>
</evidence>
<dbReference type="Gene3D" id="2.30.29.30">
    <property type="entry name" value="Pleckstrin-homology domain (PH domain)/Phosphotyrosine-binding domain (PTB)"/>
    <property type="match status" value="1"/>
</dbReference>
<reference evidence="8 9" key="1">
    <citation type="journal article" date="2018" name="G3 (Bethesda)">
        <title>Phylogenetic and Phylogenomic Definition of Rhizopus Species.</title>
        <authorList>
            <person name="Gryganskyi A.P."/>
            <person name="Golan J."/>
            <person name="Dolatabadi S."/>
            <person name="Mondo S."/>
            <person name="Robb S."/>
            <person name="Idnurm A."/>
            <person name="Muszewska A."/>
            <person name="Steczkiewicz K."/>
            <person name="Masonjones S."/>
            <person name="Liao H.L."/>
            <person name="Gajdeczka M.T."/>
            <person name="Anike F."/>
            <person name="Vuek A."/>
            <person name="Anishchenko I.M."/>
            <person name="Voigt K."/>
            <person name="de Hoog G.S."/>
            <person name="Smith M.E."/>
            <person name="Heitman J."/>
            <person name="Vilgalys R."/>
            <person name="Stajich J.E."/>
        </authorList>
    </citation>
    <scope>NUCLEOTIDE SEQUENCE [LARGE SCALE GENOMIC DNA]</scope>
    <source>
        <strain evidence="8 9">LSU 92-RS-03</strain>
    </source>
</reference>
<dbReference type="PROSITE" id="PS51778">
    <property type="entry name" value="VAST"/>
    <property type="match status" value="1"/>
</dbReference>
<dbReference type="GO" id="GO:0032934">
    <property type="term" value="F:sterol binding"/>
    <property type="evidence" value="ECO:0007669"/>
    <property type="project" value="TreeGrafter"/>
</dbReference>
<evidence type="ECO:0000256" key="1">
    <source>
        <dbReference type="ARBA" id="ARBA00004370"/>
    </source>
</evidence>
<dbReference type="Pfam" id="PF16016">
    <property type="entry name" value="VASt"/>
    <property type="match status" value="1"/>
</dbReference>
<evidence type="ECO:0000256" key="4">
    <source>
        <dbReference type="ARBA" id="ARBA00023136"/>
    </source>
</evidence>
<dbReference type="SUPFAM" id="SSF103657">
    <property type="entry name" value="BAR/IMD domain-like"/>
    <property type="match status" value="1"/>
</dbReference>
<sequence length="1204" mass="137202">MVEESSFQPIITLYDAITDSPVFRSSLSHYDQQLDQLEHWLDSFSRQLRVYTDKLNKLNVETMTLCQKAIPEGIDDTLIDPNFSGAVMKGFADALQTSLSFKTKLVLHLEESLISPLQQFVKTHLKDFKGFRKQYEKVLEKYDTQLAKYSSINKTKDPSSIREAAFRLHEARKEYVRMSGQHVLRILNFRSMLERLLIERFSRATMAQKRFYDEIQIWTNLDAALSYWKQWLVDDKLTCSYQLYEQQLARKRLEDEFIQLTIPDRDIEKYVPMTTEKKGDRLTYSTWGYLFIKTSRHSWTRKWFYVHGGYFGSCQADKKTIISEIRVRLTDCKVQASVDLDRRFCFEVKATNQPSFILQAETEESMQRWIQVFHQNKQSIEQTPSVQQHHVQDVTLLQDASMAMVSTTPDIKATLANSSSLTPLLVWEAARGGSCSIQQLPSGSWGIPWSLVPTMVNLTEDNIVEKQVNLPQVVWPAKTASVEVPHVDMNGYTDKMNGLNRELRHLFSGVGTDEVVLDVFVCCLRKKPKTLRRDHIKDIQQSKSTLNSPSADLYENELVHQLVQLDNLSPLSSYGYAYTGRGFITQDTFWFYSCILMTCINSVAIRLKDIEEIKVIKDPSIHRPMHDTTIAMKTDMVISVSLVSNAQCGMKEPLIFGFLMDDIEVIASNLTLAVENAKSNKPLPIKDLFSKMQQLSLHLASHKSIVLNVPVTFSSAISQIKENHLTRTHAATVGPESQVNASEILKSARQRGDSEPLPQVIPPEMSIELPKPDPDMPPADIQCPEGPVQCNCEDHLDRQDAQLNLPISAKRCFELLFSDEQTAPPTNGGVWESKTAAIEGHDLSVTPWSKTNGELQRVLKYWMPVSNPIVRMKEAEVVETQVLINKEDYIRYTVQISTKTAALPYADAFIPSVRYCITWVNKSECQLTCYLGVHWVKSVLVRAIVTRAALKGMSDSVQVFMPILEEASEKIKAAVDQEHQQGLEHNNSLFANQHEAGNKPSMSSLTEEKIAPEPVSTPQPNRIKSIPSITHLNPTERTTPSPSVSLIQHEKPTQTTLKTTHRFSSCHWPVKDMCLFSVLLILSLFTLYSYSQSSTIVKQISRDKFGCPLLPVALSKSRSVYLRDIHNGLLSNNMQPPYAQTRSFQVFMDLKSNISFDEDYITSRYWHDLGHYRLAVDLYSSREKLGVLRHDILLLFQALNRIFG</sequence>
<dbReference type="InterPro" id="IPR004148">
    <property type="entry name" value="BAR_dom"/>
</dbReference>
<proteinExistence type="predicted"/>
<evidence type="ECO:0000256" key="3">
    <source>
        <dbReference type="ARBA" id="ARBA00022989"/>
    </source>
</evidence>
<evidence type="ECO:0000259" key="6">
    <source>
        <dbReference type="PROSITE" id="PS50003"/>
    </source>
</evidence>
<evidence type="ECO:0000259" key="7">
    <source>
        <dbReference type="PROSITE" id="PS51778"/>
    </source>
</evidence>
<dbReference type="PROSITE" id="PS50003">
    <property type="entry name" value="PH_DOMAIN"/>
    <property type="match status" value="1"/>
</dbReference>
<evidence type="ECO:0000256" key="5">
    <source>
        <dbReference type="SAM" id="MobiDB-lite"/>
    </source>
</evidence>
<dbReference type="AlphaFoldDB" id="A0A367KTH9"/>
<comment type="subcellular location">
    <subcellularLocation>
        <location evidence="1">Membrane</location>
    </subcellularLocation>
</comment>
<evidence type="ECO:0000313" key="9">
    <source>
        <dbReference type="Proteomes" id="UP000253551"/>
    </source>
</evidence>
<dbReference type="EMBL" id="PJQM01000370">
    <property type="protein sequence ID" value="RCI05514.1"/>
    <property type="molecule type" value="Genomic_DNA"/>
</dbReference>
<name>A0A367KTH9_RHIST</name>
<comment type="caution">
    <text evidence="8">The sequence shown here is derived from an EMBL/GenBank/DDBJ whole genome shotgun (WGS) entry which is preliminary data.</text>
</comment>
<dbReference type="InterPro" id="IPR001849">
    <property type="entry name" value="PH_domain"/>
</dbReference>
<dbReference type="PANTHER" id="PTHR23319:SF4">
    <property type="entry name" value="GRAM DOMAIN CONTAINING 1B, ISOFORM E"/>
    <property type="match status" value="1"/>
</dbReference>
<keyword evidence="2" id="KW-0812">Transmembrane</keyword>